<evidence type="ECO:0000256" key="1">
    <source>
        <dbReference type="SAM" id="MobiDB-lite"/>
    </source>
</evidence>
<feature type="region of interest" description="Disordered" evidence="1">
    <location>
        <begin position="13"/>
        <end position="37"/>
    </location>
</feature>
<organism evidence="2 3">
    <name type="scientific">Cystoisospora suis</name>
    <dbReference type="NCBI Taxonomy" id="483139"/>
    <lineage>
        <taxon>Eukaryota</taxon>
        <taxon>Sar</taxon>
        <taxon>Alveolata</taxon>
        <taxon>Apicomplexa</taxon>
        <taxon>Conoidasida</taxon>
        <taxon>Coccidia</taxon>
        <taxon>Eucoccidiorida</taxon>
        <taxon>Eimeriorina</taxon>
        <taxon>Sarcocystidae</taxon>
        <taxon>Cystoisospora</taxon>
    </lineage>
</organism>
<dbReference type="RefSeq" id="XP_067919567.1">
    <property type="nucleotide sequence ID" value="XM_068068458.1"/>
</dbReference>
<sequence length="233" mass="25519">MVSPSFLSRRLLSPSTGRLSPSCCSPSGSTGRGTSEEGLLLFSPSSLPSSPAFFAPLFNDIHQKRSFSLLSIPGRSPKAFSPMSSSCRMSRGTSLHVAGLARTSYLSLGKRDERRIPSFASYRQAREKKQEVDMCETSFERRRELPLSPLIRRAVRYSNDPRLSCTAKAFIVPTSSPFSKDSQNSFNTSGGTADQAFSSVFSFRGILTRRSTDRKEKTAPVSDASLCIYSSSL</sequence>
<evidence type="ECO:0000313" key="3">
    <source>
        <dbReference type="Proteomes" id="UP000221165"/>
    </source>
</evidence>
<feature type="non-terminal residue" evidence="2">
    <location>
        <position position="233"/>
    </location>
</feature>
<accession>A0A2C6KN88</accession>
<dbReference type="Proteomes" id="UP000221165">
    <property type="component" value="Unassembled WGS sequence"/>
</dbReference>
<dbReference type="VEuPathDB" id="ToxoDB:CSUI_008324"/>
<proteinExistence type="predicted"/>
<name>A0A2C6KN88_9APIC</name>
<gene>
    <name evidence="2" type="ORF">CSUI_008324</name>
</gene>
<protein>
    <submittedName>
        <fullName evidence="2">Uncharacterized protein</fullName>
    </submittedName>
</protein>
<dbReference type="AlphaFoldDB" id="A0A2C6KN88"/>
<comment type="caution">
    <text evidence="2">The sequence shown here is derived from an EMBL/GenBank/DDBJ whole genome shotgun (WGS) entry which is preliminary data.</text>
</comment>
<dbReference type="EMBL" id="MIGC01004628">
    <property type="protein sequence ID" value="PHJ17853.1"/>
    <property type="molecule type" value="Genomic_DNA"/>
</dbReference>
<keyword evidence="3" id="KW-1185">Reference proteome</keyword>
<dbReference type="GeneID" id="94431669"/>
<evidence type="ECO:0000313" key="2">
    <source>
        <dbReference type="EMBL" id="PHJ17853.1"/>
    </source>
</evidence>
<reference evidence="2 3" key="1">
    <citation type="journal article" date="2017" name="Int. J. Parasitol.">
        <title>The genome of the protozoan parasite Cystoisospora suis and a reverse vaccinology approach to identify vaccine candidates.</title>
        <authorList>
            <person name="Palmieri N."/>
            <person name="Shrestha A."/>
            <person name="Ruttkowski B."/>
            <person name="Beck T."/>
            <person name="Vogl C."/>
            <person name="Tomley F."/>
            <person name="Blake D.P."/>
            <person name="Joachim A."/>
        </authorList>
    </citation>
    <scope>NUCLEOTIDE SEQUENCE [LARGE SCALE GENOMIC DNA]</scope>
    <source>
        <strain evidence="2 3">Wien I</strain>
    </source>
</reference>